<evidence type="ECO:0000313" key="1">
    <source>
        <dbReference type="EMBL" id="CAH2102237.1"/>
    </source>
</evidence>
<comment type="caution">
    <text evidence="1">The sequence shown here is derived from an EMBL/GenBank/DDBJ whole genome shotgun (WGS) entry which is preliminary data.</text>
</comment>
<accession>A0AAU9USY3</accession>
<name>A0AAU9USY3_EUPED</name>
<keyword evidence="2" id="KW-1185">Reference proteome</keyword>
<protein>
    <submittedName>
        <fullName evidence="1">Uncharacterized protein</fullName>
    </submittedName>
</protein>
<dbReference type="AlphaFoldDB" id="A0AAU9USY3"/>
<gene>
    <name evidence="1" type="ORF">EEDITHA_LOCUS16899</name>
</gene>
<evidence type="ECO:0000313" key="2">
    <source>
        <dbReference type="Proteomes" id="UP001153954"/>
    </source>
</evidence>
<dbReference type="Proteomes" id="UP001153954">
    <property type="component" value="Unassembled WGS sequence"/>
</dbReference>
<proteinExistence type="predicted"/>
<reference evidence="1" key="1">
    <citation type="submission" date="2022-03" db="EMBL/GenBank/DDBJ databases">
        <authorList>
            <person name="Tunstrom K."/>
        </authorList>
    </citation>
    <scope>NUCLEOTIDE SEQUENCE</scope>
</reference>
<sequence length="144" mass="16693">MPNNIIKDNNVEDLLDSDDELPMEYNDISIKPAYEIDNRFDIIQFKWIKNIKICNNGVHDNTEKNSANTSEVEIPLINTKNNFHLKLVVQRGVMNKHDLFCLKSIKDFTGDSTLIWLINFLLHKDLQSEYAFLKSCLVVSTMCN</sequence>
<organism evidence="1 2">
    <name type="scientific">Euphydryas editha</name>
    <name type="common">Edith's checkerspot</name>
    <dbReference type="NCBI Taxonomy" id="104508"/>
    <lineage>
        <taxon>Eukaryota</taxon>
        <taxon>Metazoa</taxon>
        <taxon>Ecdysozoa</taxon>
        <taxon>Arthropoda</taxon>
        <taxon>Hexapoda</taxon>
        <taxon>Insecta</taxon>
        <taxon>Pterygota</taxon>
        <taxon>Neoptera</taxon>
        <taxon>Endopterygota</taxon>
        <taxon>Lepidoptera</taxon>
        <taxon>Glossata</taxon>
        <taxon>Ditrysia</taxon>
        <taxon>Papilionoidea</taxon>
        <taxon>Nymphalidae</taxon>
        <taxon>Nymphalinae</taxon>
        <taxon>Euphydryas</taxon>
    </lineage>
</organism>
<dbReference type="EMBL" id="CAKOGL010000025">
    <property type="protein sequence ID" value="CAH2102237.1"/>
    <property type="molecule type" value="Genomic_DNA"/>
</dbReference>